<proteinExistence type="predicted"/>
<reference evidence="3" key="1">
    <citation type="journal article" date="2019" name="Int. J. Syst. Evol. Microbiol.">
        <title>The Global Catalogue of Microorganisms (GCM) 10K type strain sequencing project: providing services to taxonomists for standard genome sequencing and annotation.</title>
        <authorList>
            <consortium name="The Broad Institute Genomics Platform"/>
            <consortium name="The Broad Institute Genome Sequencing Center for Infectious Disease"/>
            <person name="Wu L."/>
            <person name="Ma J."/>
        </authorList>
    </citation>
    <scope>NUCLEOTIDE SEQUENCE [LARGE SCALE GENOMIC DNA]</scope>
    <source>
        <strain evidence="3">JCM 3366</strain>
    </source>
</reference>
<dbReference type="RefSeq" id="WP_223020020.1">
    <property type="nucleotide sequence ID" value="NZ_CP078143.1"/>
</dbReference>
<organism evidence="2 3">
    <name type="scientific">Nitratireductor kimnyeongensis</name>
    <dbReference type="NCBI Taxonomy" id="430679"/>
    <lineage>
        <taxon>Bacteria</taxon>
        <taxon>Pseudomonadati</taxon>
        <taxon>Pseudomonadota</taxon>
        <taxon>Alphaproteobacteria</taxon>
        <taxon>Hyphomicrobiales</taxon>
        <taxon>Phyllobacteriaceae</taxon>
        <taxon>Nitratireductor</taxon>
    </lineage>
</organism>
<evidence type="ECO:0000313" key="2">
    <source>
        <dbReference type="EMBL" id="MFC5584164.1"/>
    </source>
</evidence>
<dbReference type="Proteomes" id="UP001596107">
    <property type="component" value="Unassembled WGS sequence"/>
</dbReference>
<protein>
    <submittedName>
        <fullName evidence="2">Uncharacterized protein</fullName>
    </submittedName>
</protein>
<keyword evidence="1" id="KW-0175">Coiled coil</keyword>
<name>A0ABW0T496_9HYPH</name>
<feature type="coiled-coil region" evidence="1">
    <location>
        <begin position="39"/>
        <end position="93"/>
    </location>
</feature>
<evidence type="ECO:0000256" key="1">
    <source>
        <dbReference type="SAM" id="Coils"/>
    </source>
</evidence>
<keyword evidence="3" id="KW-1185">Reference proteome</keyword>
<gene>
    <name evidence="2" type="ORF">ACFPOD_03500</name>
</gene>
<sequence>MFSVLRIRSAARDEETDNLRFNTLTHTLDLLDRELRAERRGLKERCERLAATAAFAQERFESNGSENSLSTRIDDMTQSMKAYTRRMETLQRQSELVQLLRSTASDFAGTAEKPETVGLRHAPAALRTCLSK</sequence>
<evidence type="ECO:0000313" key="3">
    <source>
        <dbReference type="Proteomes" id="UP001596107"/>
    </source>
</evidence>
<accession>A0ABW0T496</accession>
<comment type="caution">
    <text evidence="2">The sequence shown here is derived from an EMBL/GenBank/DDBJ whole genome shotgun (WGS) entry which is preliminary data.</text>
</comment>
<dbReference type="EMBL" id="JBHSNB010000001">
    <property type="protein sequence ID" value="MFC5584164.1"/>
    <property type="molecule type" value="Genomic_DNA"/>
</dbReference>